<sequence>MAVLDILEDCPRLESLRSPLQAEYQMTARRARRPVIRHEPLQELRLSSTLRAVVPAAKQSIRGLFDSLIAPRLCIFEAVVHGESDNEDTLDAAAEFLAASECTITELRITMNVSDAHHWIALFPDLESLELVAHHSDPRVTFPFLDAYELAQVPRIKHIGFFMESRSRNAHVKIKWDVLLRILQSRENVDAGLSSLDSIKITSICHKDESWVAGTCFPPDELFEVDGQALDREQVKEMMRLLERVHVVQKWCIDHDTFLEYSDSEDREGLDQLWPEHEYDDDGNTWLVRRWPNSQPIDGDADPLAYFDLHLPKDQHFKKKNQIHLKRSCRKTRGTHRTATLSAARTGATTGSTSIGTILECSKASEVLVSALQYMFLKTRCPDFASRALDFPRGFWNREGMRWHTRWRWREKVRRGKKGMPQTRTSTSVSVEERRASVLIQEPPPDSPELSAIHFRDAGRDCGAWMFLSSSACCTGVFLGHGEILQHMVDTPDLRPVSAILELGHAASRRRGRSRPRMLPA</sequence>
<dbReference type="EMBL" id="JACAZE010000023">
    <property type="protein sequence ID" value="KAF7291757.1"/>
    <property type="molecule type" value="Genomic_DNA"/>
</dbReference>
<evidence type="ECO:0000313" key="3">
    <source>
        <dbReference type="Proteomes" id="UP000613580"/>
    </source>
</evidence>
<dbReference type="Proteomes" id="UP000613580">
    <property type="component" value="Unassembled WGS sequence"/>
</dbReference>
<keyword evidence="3" id="KW-1185">Reference proteome</keyword>
<proteinExistence type="predicted"/>
<feature type="region of interest" description="Disordered" evidence="1">
    <location>
        <begin position="414"/>
        <end position="435"/>
    </location>
</feature>
<name>A0A8H6S3H9_MYCCL</name>
<organism evidence="2 3">
    <name type="scientific">Mycena chlorophos</name>
    <name type="common">Agaric fungus</name>
    <name type="synonym">Agaricus chlorophos</name>
    <dbReference type="NCBI Taxonomy" id="658473"/>
    <lineage>
        <taxon>Eukaryota</taxon>
        <taxon>Fungi</taxon>
        <taxon>Dikarya</taxon>
        <taxon>Basidiomycota</taxon>
        <taxon>Agaricomycotina</taxon>
        <taxon>Agaricomycetes</taxon>
        <taxon>Agaricomycetidae</taxon>
        <taxon>Agaricales</taxon>
        <taxon>Marasmiineae</taxon>
        <taxon>Mycenaceae</taxon>
        <taxon>Mycena</taxon>
    </lineage>
</organism>
<evidence type="ECO:0000256" key="1">
    <source>
        <dbReference type="SAM" id="MobiDB-lite"/>
    </source>
</evidence>
<reference evidence="2" key="1">
    <citation type="submission" date="2020-05" db="EMBL/GenBank/DDBJ databases">
        <title>Mycena genomes resolve the evolution of fungal bioluminescence.</title>
        <authorList>
            <person name="Tsai I.J."/>
        </authorList>
    </citation>
    <scope>NUCLEOTIDE SEQUENCE</scope>
    <source>
        <strain evidence="2">110903Hualien_Pintung</strain>
    </source>
</reference>
<accession>A0A8H6S3H9</accession>
<evidence type="ECO:0000313" key="2">
    <source>
        <dbReference type="EMBL" id="KAF7291757.1"/>
    </source>
</evidence>
<protein>
    <submittedName>
        <fullName evidence="2">F-box domain-containing protein</fullName>
    </submittedName>
</protein>
<comment type="caution">
    <text evidence="2">The sequence shown here is derived from an EMBL/GenBank/DDBJ whole genome shotgun (WGS) entry which is preliminary data.</text>
</comment>
<gene>
    <name evidence="2" type="ORF">HMN09_01235300</name>
</gene>
<dbReference type="AlphaFoldDB" id="A0A8H6S3H9"/>